<keyword evidence="1" id="KW-1133">Transmembrane helix</keyword>
<evidence type="ECO:0000313" key="3">
    <source>
        <dbReference type="Proteomes" id="UP000187203"/>
    </source>
</evidence>
<gene>
    <name evidence="2" type="ORF">COLO4_13206</name>
</gene>
<feature type="transmembrane region" description="Helical" evidence="1">
    <location>
        <begin position="42"/>
        <end position="70"/>
    </location>
</feature>
<accession>A0A1R3JXK4</accession>
<dbReference type="EMBL" id="AWUE01015099">
    <property type="protein sequence ID" value="OMO99599.1"/>
    <property type="molecule type" value="Genomic_DNA"/>
</dbReference>
<name>A0A1R3JXK4_9ROSI</name>
<keyword evidence="1" id="KW-0472">Membrane</keyword>
<evidence type="ECO:0000256" key="1">
    <source>
        <dbReference type="SAM" id="Phobius"/>
    </source>
</evidence>
<comment type="caution">
    <text evidence="2">The sequence shown here is derived from an EMBL/GenBank/DDBJ whole genome shotgun (WGS) entry which is preliminary data.</text>
</comment>
<keyword evidence="3" id="KW-1185">Reference proteome</keyword>
<dbReference type="AlphaFoldDB" id="A0A1R3JXK4"/>
<proteinExistence type="predicted"/>
<keyword evidence="1" id="KW-0812">Transmembrane</keyword>
<protein>
    <submittedName>
        <fullName evidence="2">Uncharacterized protein</fullName>
    </submittedName>
</protein>
<dbReference type="Proteomes" id="UP000187203">
    <property type="component" value="Unassembled WGS sequence"/>
</dbReference>
<evidence type="ECO:0000313" key="2">
    <source>
        <dbReference type="EMBL" id="OMO99599.1"/>
    </source>
</evidence>
<reference evidence="3" key="1">
    <citation type="submission" date="2013-09" db="EMBL/GenBank/DDBJ databases">
        <title>Corchorus olitorius genome sequencing.</title>
        <authorList>
            <person name="Alam M."/>
            <person name="Haque M.S."/>
            <person name="Islam M.S."/>
            <person name="Emdad E.M."/>
            <person name="Islam M.M."/>
            <person name="Ahmed B."/>
            <person name="Halim A."/>
            <person name="Hossen Q.M.M."/>
            <person name="Hossain M.Z."/>
            <person name="Ahmed R."/>
            <person name="Khan M.M."/>
            <person name="Islam R."/>
            <person name="Rashid M.M."/>
            <person name="Khan S.A."/>
            <person name="Rahman M.S."/>
            <person name="Alam M."/>
            <person name="Yahiya A.S."/>
            <person name="Khan M.S."/>
            <person name="Azam M.S."/>
            <person name="Haque T."/>
            <person name="Lashkar M.Z.H."/>
            <person name="Akhand A.I."/>
            <person name="Morshed G."/>
            <person name="Roy S."/>
            <person name="Uddin K.S."/>
            <person name="Rabeya T."/>
            <person name="Hossain A.S."/>
            <person name="Chowdhury A."/>
            <person name="Snigdha A.R."/>
            <person name="Mortoza M.S."/>
            <person name="Matin S.A."/>
            <person name="Hoque S.M.E."/>
            <person name="Islam M.K."/>
            <person name="Roy D.K."/>
            <person name="Haider R."/>
            <person name="Moosa M.M."/>
            <person name="Elias S.M."/>
            <person name="Hasan A.M."/>
            <person name="Jahan S."/>
            <person name="Shafiuddin M."/>
            <person name="Mahmood N."/>
            <person name="Shommy N.S."/>
        </authorList>
    </citation>
    <scope>NUCLEOTIDE SEQUENCE [LARGE SCALE GENOMIC DNA]</scope>
    <source>
        <strain evidence="3">cv. O-4</strain>
    </source>
</reference>
<organism evidence="2 3">
    <name type="scientific">Corchorus olitorius</name>
    <dbReference type="NCBI Taxonomy" id="93759"/>
    <lineage>
        <taxon>Eukaryota</taxon>
        <taxon>Viridiplantae</taxon>
        <taxon>Streptophyta</taxon>
        <taxon>Embryophyta</taxon>
        <taxon>Tracheophyta</taxon>
        <taxon>Spermatophyta</taxon>
        <taxon>Magnoliopsida</taxon>
        <taxon>eudicotyledons</taxon>
        <taxon>Gunneridae</taxon>
        <taxon>Pentapetalae</taxon>
        <taxon>rosids</taxon>
        <taxon>malvids</taxon>
        <taxon>Malvales</taxon>
        <taxon>Malvaceae</taxon>
        <taxon>Grewioideae</taxon>
        <taxon>Apeibeae</taxon>
        <taxon>Corchorus</taxon>
    </lineage>
</organism>
<sequence length="71" mass="7754">MNELEACTQQEEQEDAELADGELAQIIGWGDIFMSSVHVEPSLPLCLSAACMLICAVLLLLWHVSLGLLLK</sequence>